<keyword evidence="6 7" id="KW-0472">Membrane</keyword>
<dbReference type="Pfam" id="PF00375">
    <property type="entry name" value="SDF"/>
    <property type="match status" value="1"/>
</dbReference>
<keyword evidence="4 7" id="KW-0812">Transmembrane</keyword>
<dbReference type="Proteomes" id="UP001182303">
    <property type="component" value="Unassembled WGS sequence"/>
</dbReference>
<feature type="transmembrane region" description="Helical" evidence="7">
    <location>
        <begin position="41"/>
        <end position="63"/>
    </location>
</feature>
<dbReference type="AlphaFoldDB" id="A0AAE4JTI5"/>
<protein>
    <submittedName>
        <fullName evidence="8">Cation:dicarboxylase symporter family transporter</fullName>
    </submittedName>
</protein>
<proteinExistence type="predicted"/>
<keyword evidence="3" id="KW-1003">Cell membrane</keyword>
<organism evidence="8 9">
    <name type="scientific">Clostridium sporogenes</name>
    <dbReference type="NCBI Taxonomy" id="1509"/>
    <lineage>
        <taxon>Bacteria</taxon>
        <taxon>Bacillati</taxon>
        <taxon>Bacillota</taxon>
        <taxon>Clostridia</taxon>
        <taxon>Eubacteriales</taxon>
        <taxon>Clostridiaceae</taxon>
        <taxon>Clostridium</taxon>
    </lineage>
</organism>
<feature type="transmembrane region" description="Helical" evidence="7">
    <location>
        <begin position="142"/>
        <end position="163"/>
    </location>
</feature>
<evidence type="ECO:0000256" key="2">
    <source>
        <dbReference type="ARBA" id="ARBA00022448"/>
    </source>
</evidence>
<evidence type="ECO:0000256" key="1">
    <source>
        <dbReference type="ARBA" id="ARBA00004651"/>
    </source>
</evidence>
<gene>
    <name evidence="8" type="ORF">P9J83_13775</name>
</gene>
<dbReference type="Gene3D" id="1.10.3860.10">
    <property type="entry name" value="Sodium:dicarboxylate symporter"/>
    <property type="match status" value="1"/>
</dbReference>
<comment type="caution">
    <text evidence="8">The sequence shown here is derived from an EMBL/GenBank/DDBJ whole genome shotgun (WGS) entry which is preliminary data.</text>
</comment>
<evidence type="ECO:0000256" key="3">
    <source>
        <dbReference type="ARBA" id="ARBA00022475"/>
    </source>
</evidence>
<keyword evidence="5 7" id="KW-1133">Transmembrane helix</keyword>
<evidence type="ECO:0000256" key="6">
    <source>
        <dbReference type="ARBA" id="ARBA00023136"/>
    </source>
</evidence>
<dbReference type="GO" id="GO:0005886">
    <property type="term" value="C:plasma membrane"/>
    <property type="evidence" value="ECO:0007669"/>
    <property type="project" value="UniProtKB-SubCell"/>
</dbReference>
<dbReference type="SUPFAM" id="SSF118215">
    <property type="entry name" value="Proton glutamate symport protein"/>
    <property type="match status" value="1"/>
</dbReference>
<evidence type="ECO:0000256" key="4">
    <source>
        <dbReference type="ARBA" id="ARBA00022692"/>
    </source>
</evidence>
<evidence type="ECO:0000313" key="9">
    <source>
        <dbReference type="Proteomes" id="UP001182303"/>
    </source>
</evidence>
<accession>A0AAE4JTI5</accession>
<dbReference type="RefSeq" id="WP_310944095.1">
    <property type="nucleotide sequence ID" value="NZ_JARUIS010000023.1"/>
</dbReference>
<comment type="subcellular location">
    <subcellularLocation>
        <location evidence="1">Cell membrane</location>
        <topology evidence="1">Multi-pass membrane protein</topology>
    </subcellularLocation>
</comment>
<name>A0AAE4JTI5_CLOSG</name>
<dbReference type="GO" id="GO:0006835">
    <property type="term" value="P:dicarboxylic acid transport"/>
    <property type="evidence" value="ECO:0007669"/>
    <property type="project" value="TreeGrafter"/>
</dbReference>
<evidence type="ECO:0000256" key="7">
    <source>
        <dbReference type="SAM" id="Phobius"/>
    </source>
</evidence>
<evidence type="ECO:0000256" key="5">
    <source>
        <dbReference type="ARBA" id="ARBA00022989"/>
    </source>
</evidence>
<evidence type="ECO:0000313" key="8">
    <source>
        <dbReference type="EMBL" id="MDS1004555.1"/>
    </source>
</evidence>
<feature type="transmembrane region" description="Helical" evidence="7">
    <location>
        <begin position="251"/>
        <end position="275"/>
    </location>
</feature>
<dbReference type="GO" id="GO:0015293">
    <property type="term" value="F:symporter activity"/>
    <property type="evidence" value="ECO:0007669"/>
    <property type="project" value="UniProtKB-KW"/>
</dbReference>
<keyword evidence="2" id="KW-0813">Transport</keyword>
<feature type="transmembrane region" description="Helical" evidence="7">
    <location>
        <begin position="287"/>
        <end position="313"/>
    </location>
</feature>
<dbReference type="EMBL" id="JARUIS010000023">
    <property type="protein sequence ID" value="MDS1004555.1"/>
    <property type="molecule type" value="Genomic_DNA"/>
</dbReference>
<dbReference type="PRINTS" id="PR00173">
    <property type="entry name" value="EDTRNSPORT"/>
</dbReference>
<feature type="transmembrane region" description="Helical" evidence="7">
    <location>
        <begin position="12"/>
        <end position="29"/>
    </location>
</feature>
<dbReference type="InterPro" id="IPR036458">
    <property type="entry name" value="Na:dicarbo_symporter_sf"/>
</dbReference>
<dbReference type="PANTHER" id="PTHR42865:SF7">
    <property type="entry name" value="PROTON_GLUTAMATE-ASPARTATE SYMPORTER"/>
    <property type="match status" value="1"/>
</dbReference>
<feature type="transmembrane region" description="Helical" evidence="7">
    <location>
        <begin position="107"/>
        <end position="130"/>
    </location>
</feature>
<reference evidence="8" key="1">
    <citation type="submission" date="2023-04" db="EMBL/GenBank/DDBJ databases">
        <title>Assessment of the microbiological origin of a defect in Grana Padano cheese.</title>
        <authorList>
            <person name="Zago M."/>
            <person name="Rossetti L."/>
            <person name="Bonvini B."/>
            <person name="Carminati D."/>
            <person name="Giraffa G."/>
        </authorList>
    </citation>
    <scope>NUCLEOTIDE SEQUENCE</scope>
    <source>
        <strain evidence="8">4990</strain>
    </source>
</reference>
<sequence length="436" mass="47779">MGNVFLRGIKMLVVPLVLFSIICGVASVGDIKKLGRVGGKIFIYYIFTTAFATTIALIMANILKPGVGVTLKASKEIVKTASPPFIMDMFVNMIPSNPVEAMVKGDMLQIIVFALIFGISITLVKGLLNIFEEINNVLLKMIDVIMIVAPIGVFALISNIIMTQGLKILIPLMKYVLVAVLVMIIQIIFIYGGMLKVIGKLNPISFFKKFWPVMVLAFSTSSSNATIPVNLETCEKKFEVDRSVASFTIPLGATINIDGTAIIQGVAALFIAQMYGINVTLNQQITIILVSTLASIGTSGVPSAGVVMLSVVLQQVGLPLEGIGLVLSVDRIVDLVDEEKDAVDALTERYLRTACACMSPNDNRIEYLDYLIDEYEVEGVVEVILQACHTYNVESDRIKIFVKNNKKMPYLKIETDYSKKDLGQLKTRVEAFIEML</sequence>
<feature type="transmembrane region" description="Helical" evidence="7">
    <location>
        <begin position="175"/>
        <end position="198"/>
    </location>
</feature>
<dbReference type="InterPro" id="IPR001991">
    <property type="entry name" value="Na-dicarboxylate_symporter"/>
</dbReference>
<dbReference type="PANTHER" id="PTHR42865">
    <property type="entry name" value="PROTON/GLUTAMATE-ASPARTATE SYMPORTER"/>
    <property type="match status" value="1"/>
</dbReference>